<comment type="pathway">
    <text evidence="5 8">Amino-acid biosynthesis; L-proline biosynthesis; L-proline from L-glutamate 5-semialdehyde: step 1/1.</text>
</comment>
<dbReference type="Pfam" id="PF03807">
    <property type="entry name" value="F420_oxidored"/>
    <property type="match status" value="1"/>
</dbReference>
<comment type="catalytic activity">
    <reaction evidence="5">
        <text>L-proline + NAD(+) = (S)-1-pyrroline-5-carboxylate + NADH + 2 H(+)</text>
        <dbReference type="Rhea" id="RHEA:14105"/>
        <dbReference type="ChEBI" id="CHEBI:15378"/>
        <dbReference type="ChEBI" id="CHEBI:17388"/>
        <dbReference type="ChEBI" id="CHEBI:57540"/>
        <dbReference type="ChEBI" id="CHEBI:57945"/>
        <dbReference type="ChEBI" id="CHEBI:60039"/>
        <dbReference type="EC" id="1.5.1.2"/>
    </reaction>
</comment>
<keyword evidence="9" id="KW-1133">Transmembrane helix</keyword>
<dbReference type="SUPFAM" id="SSF48179">
    <property type="entry name" value="6-phosphogluconate dehydrogenase C-terminal domain-like"/>
    <property type="match status" value="1"/>
</dbReference>
<dbReference type="PANTHER" id="PTHR11645">
    <property type="entry name" value="PYRROLINE-5-CARBOXYLATE REDUCTASE"/>
    <property type="match status" value="1"/>
</dbReference>
<evidence type="ECO:0000313" key="13">
    <source>
        <dbReference type="Proteomes" id="UP000053349"/>
    </source>
</evidence>
<organism evidence="12 13">
    <name type="scientific">Actinobacteria bacterium BACL2 MAG-121001-bin67</name>
    <dbReference type="NCBI Taxonomy" id="1655572"/>
    <lineage>
        <taxon>Bacteria</taxon>
        <taxon>Bacillati</taxon>
        <taxon>Actinomycetota</taxon>
        <taxon>Actinomycetes</taxon>
        <taxon>Actinomycetes incertae sedis</taxon>
        <taxon>ac1 cluster</taxon>
    </lineage>
</organism>
<comment type="function">
    <text evidence="4 5">Catalyzes the reduction of 1-pyrroline-5-carboxylate (PCA) to L-proline.</text>
</comment>
<evidence type="ECO:0000256" key="6">
    <source>
        <dbReference type="NCBIfam" id="TIGR00112"/>
    </source>
</evidence>
<reference evidence="12 13" key="1">
    <citation type="submission" date="2015-10" db="EMBL/GenBank/DDBJ databases">
        <title>Metagenome-Assembled Genomes uncover a global brackish microbiome.</title>
        <authorList>
            <person name="Hugerth L.W."/>
            <person name="Larsson J."/>
            <person name="Alneberg J."/>
            <person name="Lindh M.V."/>
            <person name="Legrand C."/>
            <person name="Pinhassi J."/>
            <person name="Andersson A.F."/>
        </authorList>
    </citation>
    <scope>NUCLEOTIDE SEQUENCE [LARGE SCALE GENOMIC DNA]</scope>
    <source>
        <strain evidence="12">BACL2 MAG-121001-bin67</strain>
    </source>
</reference>
<proteinExistence type="inferred from homology"/>
<feature type="transmembrane region" description="Helical" evidence="9">
    <location>
        <begin position="6"/>
        <end position="26"/>
    </location>
</feature>
<evidence type="ECO:0000313" key="12">
    <source>
        <dbReference type="EMBL" id="KRO31438.1"/>
    </source>
</evidence>
<dbReference type="AlphaFoldDB" id="A0A0R2P038"/>
<gene>
    <name evidence="5" type="primary">proC</name>
    <name evidence="12" type="ORF">ABR64_02850</name>
</gene>
<keyword evidence="9" id="KW-0472">Membrane</keyword>
<protein>
    <recommendedName>
        <fullName evidence="5 6">Pyrroline-5-carboxylate reductase</fullName>
        <shortName evidence="5">P5C reductase</shortName>
        <shortName evidence="5">P5CR</shortName>
        <ecNumber evidence="5 6">1.5.1.2</ecNumber>
    </recommendedName>
    <alternativeName>
        <fullName evidence="5">PCA reductase</fullName>
    </alternativeName>
</protein>
<dbReference type="EMBL" id="LIAW01000272">
    <property type="protein sequence ID" value="KRO31438.1"/>
    <property type="molecule type" value="Genomic_DNA"/>
</dbReference>
<feature type="domain" description="Pyrroline-5-carboxylate reductase dimerisation" evidence="11">
    <location>
        <begin position="164"/>
        <end position="268"/>
    </location>
</feature>
<dbReference type="GO" id="GO:0004735">
    <property type="term" value="F:pyrroline-5-carboxylate reductase activity"/>
    <property type="evidence" value="ECO:0007669"/>
    <property type="project" value="UniProtKB-UniRule"/>
</dbReference>
<dbReference type="PROSITE" id="PS00521">
    <property type="entry name" value="P5CR"/>
    <property type="match status" value="1"/>
</dbReference>
<dbReference type="InterPro" id="IPR000304">
    <property type="entry name" value="Pyrroline-COOH_reductase"/>
</dbReference>
<evidence type="ECO:0000256" key="9">
    <source>
        <dbReference type="SAM" id="Phobius"/>
    </source>
</evidence>
<name>A0A0R2P038_9ACTN</name>
<evidence type="ECO:0000256" key="7">
    <source>
        <dbReference type="PIRSR" id="PIRSR000193-1"/>
    </source>
</evidence>
<feature type="binding site" evidence="7">
    <location>
        <position position="38"/>
    </location>
    <ligand>
        <name>NADP(+)</name>
        <dbReference type="ChEBI" id="CHEBI:58349"/>
    </ligand>
</feature>
<dbReference type="Gene3D" id="3.40.50.720">
    <property type="entry name" value="NAD(P)-binding Rossmann-like Domain"/>
    <property type="match status" value="1"/>
</dbReference>
<dbReference type="FunFam" id="1.10.3730.10:FF:000001">
    <property type="entry name" value="Pyrroline-5-carboxylate reductase"/>
    <property type="match status" value="1"/>
</dbReference>
<dbReference type="GO" id="GO:0055129">
    <property type="term" value="P:L-proline biosynthetic process"/>
    <property type="evidence" value="ECO:0007669"/>
    <property type="project" value="UniProtKB-UniRule"/>
</dbReference>
<keyword evidence="5" id="KW-0963">Cytoplasm</keyword>
<evidence type="ECO:0000256" key="2">
    <source>
        <dbReference type="ARBA" id="ARBA00022857"/>
    </source>
</evidence>
<comment type="subcellular location">
    <subcellularLocation>
        <location evidence="5">Cytoplasm</location>
    </subcellularLocation>
</comment>
<dbReference type="NCBIfam" id="TIGR00112">
    <property type="entry name" value="proC"/>
    <property type="match status" value="1"/>
</dbReference>
<dbReference type="Pfam" id="PF14748">
    <property type="entry name" value="P5CR_dimer"/>
    <property type="match status" value="1"/>
</dbReference>
<evidence type="ECO:0000256" key="4">
    <source>
        <dbReference type="ARBA" id="ARBA00058118"/>
    </source>
</evidence>
<dbReference type="InterPro" id="IPR053790">
    <property type="entry name" value="P5CR-like_CS"/>
</dbReference>
<dbReference type="InterPro" id="IPR029036">
    <property type="entry name" value="P5CR_dimer"/>
</dbReference>
<keyword evidence="5 8" id="KW-0028">Amino-acid biosynthesis</keyword>
<sequence length="269" mass="28298">MSDTYIYSIGVIGSGVMGEALVSAILKSGIANSMLAISDKRVERTTELAAKYGCSVTSPEEIAGKAENIFLVVKPQDLDALLESIGSKVSPNQRVISFVAGKKTSLIESFLLNSVPVLRVMPNTPMSVGVGASAISAGKFASQIDTRAVEQLLKASGEVIVVDESLQDAVTATSGSGPAYFFRFVEAMIAGAQELGLSESDAKVLVIQTIAGASEMLKQDGASPTKLRENVTSPNGTTFAALQVFESNDLETIIKKAMRAARDRSQELS</sequence>
<evidence type="ECO:0000256" key="8">
    <source>
        <dbReference type="RuleBase" id="RU003903"/>
    </source>
</evidence>
<comment type="catalytic activity">
    <reaction evidence="5 8">
        <text>L-proline + NADP(+) = (S)-1-pyrroline-5-carboxylate + NADPH + 2 H(+)</text>
        <dbReference type="Rhea" id="RHEA:14109"/>
        <dbReference type="ChEBI" id="CHEBI:15378"/>
        <dbReference type="ChEBI" id="CHEBI:17388"/>
        <dbReference type="ChEBI" id="CHEBI:57783"/>
        <dbReference type="ChEBI" id="CHEBI:58349"/>
        <dbReference type="ChEBI" id="CHEBI:60039"/>
        <dbReference type="EC" id="1.5.1.2"/>
    </reaction>
</comment>
<dbReference type="UniPathway" id="UPA00098">
    <property type="reaction ID" value="UER00361"/>
</dbReference>
<dbReference type="PANTHER" id="PTHR11645:SF0">
    <property type="entry name" value="PYRROLINE-5-CARBOXYLATE REDUCTASE 3"/>
    <property type="match status" value="1"/>
</dbReference>
<dbReference type="InterPro" id="IPR008927">
    <property type="entry name" value="6-PGluconate_DH-like_C_sf"/>
</dbReference>
<evidence type="ECO:0000256" key="1">
    <source>
        <dbReference type="ARBA" id="ARBA00005525"/>
    </source>
</evidence>
<comment type="caution">
    <text evidence="12">The sequence shown here is derived from an EMBL/GenBank/DDBJ whole genome shotgun (WGS) entry which is preliminary data.</text>
</comment>
<dbReference type="PIRSF" id="PIRSF000193">
    <property type="entry name" value="Pyrrol-5-carb_rd"/>
    <property type="match status" value="1"/>
</dbReference>
<comment type="similarity">
    <text evidence="1 5 8">Belongs to the pyrroline-5-carboxylate reductase family.</text>
</comment>
<evidence type="ECO:0000256" key="5">
    <source>
        <dbReference type="HAMAP-Rule" id="MF_01925"/>
    </source>
</evidence>
<evidence type="ECO:0000259" key="11">
    <source>
        <dbReference type="Pfam" id="PF14748"/>
    </source>
</evidence>
<evidence type="ECO:0000259" key="10">
    <source>
        <dbReference type="Pfam" id="PF03807"/>
    </source>
</evidence>
<dbReference type="InterPro" id="IPR036291">
    <property type="entry name" value="NAD(P)-bd_dom_sf"/>
</dbReference>
<dbReference type="SUPFAM" id="SSF51735">
    <property type="entry name" value="NAD(P)-binding Rossmann-fold domains"/>
    <property type="match status" value="1"/>
</dbReference>
<keyword evidence="9" id="KW-0812">Transmembrane</keyword>
<feature type="domain" description="Pyrroline-5-carboxylate reductase catalytic N-terminal" evidence="10">
    <location>
        <begin position="9"/>
        <end position="101"/>
    </location>
</feature>
<evidence type="ECO:0000256" key="3">
    <source>
        <dbReference type="ARBA" id="ARBA00023002"/>
    </source>
</evidence>
<keyword evidence="2 5" id="KW-0521">NADP</keyword>
<keyword evidence="3 5" id="KW-0560">Oxidoreductase</keyword>
<dbReference type="EC" id="1.5.1.2" evidence="5 6"/>
<dbReference type="InterPro" id="IPR028939">
    <property type="entry name" value="P5C_Rdtase_cat_N"/>
</dbReference>
<dbReference type="GO" id="GO:0005737">
    <property type="term" value="C:cytoplasm"/>
    <property type="evidence" value="ECO:0007669"/>
    <property type="project" value="UniProtKB-SubCell"/>
</dbReference>
<feature type="binding site" evidence="7">
    <location>
        <begin position="12"/>
        <end position="17"/>
    </location>
    <ligand>
        <name>NADP(+)</name>
        <dbReference type="ChEBI" id="CHEBI:58349"/>
    </ligand>
</feature>
<dbReference type="Proteomes" id="UP000053349">
    <property type="component" value="Unassembled WGS sequence"/>
</dbReference>
<keyword evidence="5 8" id="KW-0641">Proline biosynthesis</keyword>
<accession>A0A0R2P038</accession>
<dbReference type="Gene3D" id="1.10.3730.10">
    <property type="entry name" value="ProC C-terminal domain-like"/>
    <property type="match status" value="1"/>
</dbReference>
<dbReference type="HAMAP" id="MF_01925">
    <property type="entry name" value="P5C_reductase"/>
    <property type="match status" value="1"/>
</dbReference>